<dbReference type="Proteomes" id="UP000887572">
    <property type="component" value="Unplaced"/>
</dbReference>
<dbReference type="WBParaSite" id="Gr19_v10_g4534.t1">
    <property type="protein sequence ID" value="Gr19_v10_g4534.t1"/>
    <property type="gene ID" value="Gr19_v10_g4534"/>
</dbReference>
<dbReference type="AlphaFoldDB" id="A0A914HTJ0"/>
<evidence type="ECO:0000313" key="11">
    <source>
        <dbReference type="Proteomes" id="UP000887572"/>
    </source>
</evidence>
<keyword evidence="11" id="KW-1185">Reference proteome</keyword>
<protein>
    <submittedName>
        <fullName evidence="12">G-protein coupled receptors family 1 profile domain-containing protein</fullName>
    </submittedName>
</protein>
<keyword evidence="3 8" id="KW-1133">Transmembrane helix</keyword>
<name>A0A914HTJ0_GLORO</name>
<keyword evidence="9" id="KW-0732">Signal</keyword>
<reference evidence="12" key="1">
    <citation type="submission" date="2022-11" db="UniProtKB">
        <authorList>
            <consortium name="WormBaseParasite"/>
        </authorList>
    </citation>
    <scope>IDENTIFICATION</scope>
</reference>
<evidence type="ECO:0000256" key="7">
    <source>
        <dbReference type="ARBA" id="ARBA00023224"/>
    </source>
</evidence>
<evidence type="ECO:0000256" key="1">
    <source>
        <dbReference type="ARBA" id="ARBA00004141"/>
    </source>
</evidence>
<dbReference type="PROSITE" id="PS50262">
    <property type="entry name" value="G_PROTEIN_RECEP_F1_2"/>
    <property type="match status" value="1"/>
</dbReference>
<feature type="domain" description="G-protein coupled receptors family 1 profile" evidence="10">
    <location>
        <begin position="1"/>
        <end position="124"/>
    </location>
</feature>
<accession>A0A914HTJ0</accession>
<organism evidence="11 12">
    <name type="scientific">Globodera rostochiensis</name>
    <name type="common">Golden nematode worm</name>
    <name type="synonym">Heterodera rostochiensis</name>
    <dbReference type="NCBI Taxonomy" id="31243"/>
    <lineage>
        <taxon>Eukaryota</taxon>
        <taxon>Metazoa</taxon>
        <taxon>Ecdysozoa</taxon>
        <taxon>Nematoda</taxon>
        <taxon>Chromadorea</taxon>
        <taxon>Rhabditida</taxon>
        <taxon>Tylenchina</taxon>
        <taxon>Tylenchomorpha</taxon>
        <taxon>Tylenchoidea</taxon>
        <taxon>Heteroderidae</taxon>
        <taxon>Heteroderinae</taxon>
        <taxon>Globodera</taxon>
    </lineage>
</organism>
<dbReference type="InterPro" id="IPR000276">
    <property type="entry name" value="GPCR_Rhodpsn"/>
</dbReference>
<dbReference type="Gene3D" id="1.20.1070.10">
    <property type="entry name" value="Rhodopsin 7-helix transmembrane proteins"/>
    <property type="match status" value="1"/>
</dbReference>
<evidence type="ECO:0000256" key="9">
    <source>
        <dbReference type="SAM" id="SignalP"/>
    </source>
</evidence>
<feature type="signal peptide" evidence="9">
    <location>
        <begin position="1"/>
        <end position="25"/>
    </location>
</feature>
<dbReference type="GO" id="GO:0016020">
    <property type="term" value="C:membrane"/>
    <property type="evidence" value="ECO:0007669"/>
    <property type="project" value="UniProtKB-SubCell"/>
</dbReference>
<evidence type="ECO:0000259" key="10">
    <source>
        <dbReference type="PROSITE" id="PS50262"/>
    </source>
</evidence>
<dbReference type="CDD" id="cd00637">
    <property type="entry name" value="7tm_classA_rhodopsin-like"/>
    <property type="match status" value="1"/>
</dbReference>
<keyword evidence="7" id="KW-0807">Transducer</keyword>
<evidence type="ECO:0000256" key="4">
    <source>
        <dbReference type="ARBA" id="ARBA00023040"/>
    </source>
</evidence>
<comment type="subcellular location">
    <subcellularLocation>
        <location evidence="1">Membrane</location>
        <topology evidence="1">Multi-pass membrane protein</topology>
    </subcellularLocation>
</comment>
<dbReference type="InterPro" id="IPR017452">
    <property type="entry name" value="GPCR_Rhodpsn_7TM"/>
</dbReference>
<dbReference type="GO" id="GO:0004930">
    <property type="term" value="F:G protein-coupled receptor activity"/>
    <property type="evidence" value="ECO:0007669"/>
    <property type="project" value="UniProtKB-KW"/>
</dbReference>
<evidence type="ECO:0000313" key="12">
    <source>
        <dbReference type="WBParaSite" id="Gr19_v10_g4534.t1"/>
    </source>
</evidence>
<dbReference type="PRINTS" id="PR00237">
    <property type="entry name" value="GPCRRHODOPSN"/>
</dbReference>
<dbReference type="PANTHER" id="PTHR24243:SF208">
    <property type="entry name" value="PYROKININ-1 RECEPTOR"/>
    <property type="match status" value="1"/>
</dbReference>
<sequence length="124" mass="14272">MRKSSMNMLLLNLALSDLCVLSVNSLYLSPKLFEHYGIKFKFSTIYCCFHTFTTGVCGLVSILTYMLICVERYIVIVCPLHASFWLPYLDLAGANEVKYGCFIEFLPFHWVSEFVLVHVLTKIK</sequence>
<evidence type="ECO:0000256" key="6">
    <source>
        <dbReference type="ARBA" id="ARBA00023170"/>
    </source>
</evidence>
<feature type="transmembrane region" description="Helical" evidence="8">
    <location>
        <begin position="49"/>
        <end position="70"/>
    </location>
</feature>
<proteinExistence type="predicted"/>
<keyword evidence="6" id="KW-0675">Receptor</keyword>
<dbReference type="SUPFAM" id="SSF81321">
    <property type="entry name" value="Family A G protein-coupled receptor-like"/>
    <property type="match status" value="1"/>
</dbReference>
<evidence type="ECO:0000256" key="5">
    <source>
        <dbReference type="ARBA" id="ARBA00023136"/>
    </source>
</evidence>
<dbReference type="Pfam" id="PF00001">
    <property type="entry name" value="7tm_1"/>
    <property type="match status" value="1"/>
</dbReference>
<evidence type="ECO:0000256" key="3">
    <source>
        <dbReference type="ARBA" id="ARBA00022989"/>
    </source>
</evidence>
<feature type="chain" id="PRO_5037617320" evidence="9">
    <location>
        <begin position="26"/>
        <end position="124"/>
    </location>
</feature>
<keyword evidence="2 8" id="KW-0812">Transmembrane</keyword>
<keyword evidence="5 8" id="KW-0472">Membrane</keyword>
<keyword evidence="4" id="KW-0297">G-protein coupled receptor</keyword>
<dbReference type="PANTHER" id="PTHR24243">
    <property type="entry name" value="G-PROTEIN COUPLED RECEPTOR"/>
    <property type="match status" value="1"/>
</dbReference>
<evidence type="ECO:0000256" key="8">
    <source>
        <dbReference type="SAM" id="Phobius"/>
    </source>
</evidence>
<evidence type="ECO:0000256" key="2">
    <source>
        <dbReference type="ARBA" id="ARBA00022692"/>
    </source>
</evidence>